<dbReference type="PROSITE" id="PS51781">
    <property type="entry name" value="SH3B"/>
    <property type="match status" value="1"/>
</dbReference>
<feature type="transmembrane region" description="Helical" evidence="2">
    <location>
        <begin position="128"/>
        <end position="146"/>
    </location>
</feature>
<dbReference type="RefSeq" id="WP_102995060.1">
    <property type="nucleotide sequence ID" value="NZ_CP025938.1"/>
</dbReference>
<dbReference type="PROSITE" id="PS50005">
    <property type="entry name" value="TPR"/>
    <property type="match status" value="1"/>
</dbReference>
<dbReference type="KEGG" id="taj:C1A40_05750"/>
<gene>
    <name evidence="5" type="ORF">C1A40_05750</name>
</gene>
<dbReference type="Gene3D" id="2.30.30.40">
    <property type="entry name" value="SH3 Domains"/>
    <property type="match status" value="1"/>
</dbReference>
<dbReference type="Pfam" id="PF08239">
    <property type="entry name" value="SH3_3"/>
    <property type="match status" value="1"/>
</dbReference>
<feature type="repeat" description="TPR" evidence="1">
    <location>
        <begin position="54"/>
        <end position="87"/>
    </location>
</feature>
<dbReference type="Proteomes" id="UP000236592">
    <property type="component" value="Chromosome"/>
</dbReference>
<dbReference type="AlphaFoldDB" id="A0A2I7SGK0"/>
<keyword evidence="2" id="KW-1133">Transmembrane helix</keyword>
<evidence type="ECO:0000256" key="1">
    <source>
        <dbReference type="PROSITE-ProRule" id="PRU00339"/>
    </source>
</evidence>
<feature type="domain" description="SH3b" evidence="4">
    <location>
        <begin position="187"/>
        <end position="250"/>
    </location>
</feature>
<evidence type="ECO:0000256" key="3">
    <source>
        <dbReference type="SAM" id="SignalP"/>
    </source>
</evidence>
<reference evidence="6" key="1">
    <citation type="submission" date="2018-01" db="EMBL/GenBank/DDBJ databases">
        <title>Complete genome of Tamlana sp. UJ94.</title>
        <authorList>
            <person name="Jung J."/>
            <person name="Chung D."/>
            <person name="Bae S.S."/>
            <person name="Baek K."/>
        </authorList>
    </citation>
    <scope>NUCLEOTIDE SEQUENCE [LARGE SCALE GENOMIC DNA]</scope>
    <source>
        <strain evidence="6">UJ94</strain>
    </source>
</reference>
<feature type="chain" id="PRO_5014417451" evidence="3">
    <location>
        <begin position="19"/>
        <end position="252"/>
    </location>
</feature>
<dbReference type="Pfam" id="PF00515">
    <property type="entry name" value="TPR_1"/>
    <property type="match status" value="1"/>
</dbReference>
<protein>
    <submittedName>
        <fullName evidence="5">Ion channel protein</fullName>
    </submittedName>
</protein>
<dbReference type="SUPFAM" id="SSF48452">
    <property type="entry name" value="TPR-like"/>
    <property type="match status" value="1"/>
</dbReference>
<dbReference type="InterPro" id="IPR019734">
    <property type="entry name" value="TPR_rpt"/>
</dbReference>
<evidence type="ECO:0000256" key="2">
    <source>
        <dbReference type="SAM" id="Phobius"/>
    </source>
</evidence>
<dbReference type="OrthoDB" id="9776208at2"/>
<dbReference type="PROSITE" id="PS50293">
    <property type="entry name" value="TPR_REGION"/>
    <property type="match status" value="1"/>
</dbReference>
<dbReference type="InterPro" id="IPR003646">
    <property type="entry name" value="SH3-like_bac-type"/>
</dbReference>
<dbReference type="SMART" id="SM00287">
    <property type="entry name" value="SH3b"/>
    <property type="match status" value="1"/>
</dbReference>
<keyword evidence="6" id="KW-1185">Reference proteome</keyword>
<keyword evidence="3" id="KW-0732">Signal</keyword>
<proteinExistence type="predicted"/>
<sequence>MKNILYIVSFLLSLGLFAQNQALFDKANAFYNDGKYAEAIDEYQAILDNGVHASAVYFNLANAHYKLNNIAPSIYYYEKALLLDPNDQDVKSNLAYANNMTIDAISVVPQAGLSKWIRNITNKLSFDGWAITAVCMVFVFVILFLVYHFSYTTGIKRLMFVCSLTALVLMFLCLSLAFHKYNLDKKDNPAIIFVQESKVKSTPNATSEEVFRLHEGTKVQVEEAYNDWLKIKIADGKTGWVLNQDLKLLKDF</sequence>
<name>A0A2I7SGK0_9FLAO</name>
<evidence type="ECO:0000313" key="6">
    <source>
        <dbReference type="Proteomes" id="UP000236592"/>
    </source>
</evidence>
<organism evidence="5 6">
    <name type="scientific">Pseudotamlana carrageenivorans</name>
    <dbReference type="NCBI Taxonomy" id="2069432"/>
    <lineage>
        <taxon>Bacteria</taxon>
        <taxon>Pseudomonadati</taxon>
        <taxon>Bacteroidota</taxon>
        <taxon>Flavobacteriia</taxon>
        <taxon>Flavobacteriales</taxon>
        <taxon>Flavobacteriaceae</taxon>
        <taxon>Pseudotamlana</taxon>
    </lineage>
</organism>
<dbReference type="SMART" id="SM00028">
    <property type="entry name" value="TPR"/>
    <property type="match status" value="2"/>
</dbReference>
<evidence type="ECO:0000313" key="5">
    <source>
        <dbReference type="EMBL" id="AUS05000.1"/>
    </source>
</evidence>
<feature type="transmembrane region" description="Helical" evidence="2">
    <location>
        <begin position="158"/>
        <end position="178"/>
    </location>
</feature>
<dbReference type="EMBL" id="CP025938">
    <property type="protein sequence ID" value="AUS05000.1"/>
    <property type="molecule type" value="Genomic_DNA"/>
</dbReference>
<keyword evidence="1" id="KW-0802">TPR repeat</keyword>
<keyword evidence="2" id="KW-0472">Membrane</keyword>
<dbReference type="InterPro" id="IPR011990">
    <property type="entry name" value="TPR-like_helical_dom_sf"/>
</dbReference>
<feature type="signal peptide" evidence="3">
    <location>
        <begin position="1"/>
        <end position="18"/>
    </location>
</feature>
<keyword evidence="2" id="KW-0812">Transmembrane</keyword>
<evidence type="ECO:0000259" key="4">
    <source>
        <dbReference type="PROSITE" id="PS51781"/>
    </source>
</evidence>
<dbReference type="Gene3D" id="1.25.40.10">
    <property type="entry name" value="Tetratricopeptide repeat domain"/>
    <property type="match status" value="1"/>
</dbReference>
<accession>A0A2I7SGK0</accession>